<accession>A0A1H2YJ12</accession>
<dbReference type="GO" id="GO:0016740">
    <property type="term" value="F:transferase activity"/>
    <property type="evidence" value="ECO:0007669"/>
    <property type="project" value="UniProtKB-KW"/>
</dbReference>
<dbReference type="InterPro" id="IPR043519">
    <property type="entry name" value="NT_sf"/>
</dbReference>
<dbReference type="Pfam" id="PF04229">
    <property type="entry name" value="GrpB"/>
    <property type="match status" value="1"/>
</dbReference>
<dbReference type="OrthoDB" id="9799092at2"/>
<proteinExistence type="predicted"/>
<dbReference type="PANTHER" id="PTHR34822">
    <property type="entry name" value="GRPB DOMAIN PROTEIN (AFU_ORTHOLOGUE AFUA_1G01530)"/>
    <property type="match status" value="1"/>
</dbReference>
<evidence type="ECO:0000313" key="1">
    <source>
        <dbReference type="EMBL" id="SDX05222.1"/>
    </source>
</evidence>
<name>A0A1H2YJ12_9BACL</name>
<dbReference type="Proteomes" id="UP000198534">
    <property type="component" value="Unassembled WGS sequence"/>
</dbReference>
<dbReference type="EMBL" id="FNNQ01000009">
    <property type="protein sequence ID" value="SDX05222.1"/>
    <property type="molecule type" value="Genomic_DNA"/>
</dbReference>
<dbReference type="InterPro" id="IPR007344">
    <property type="entry name" value="GrpB/CoaE"/>
</dbReference>
<dbReference type="AlphaFoldDB" id="A0A1H2YJ12"/>
<dbReference type="SUPFAM" id="SSF81301">
    <property type="entry name" value="Nucleotidyltransferase"/>
    <property type="match status" value="1"/>
</dbReference>
<protein>
    <submittedName>
        <fullName evidence="1">GrpB domain, predicted nucleotidyltransferase, UPF0157 family</fullName>
    </submittedName>
</protein>
<keyword evidence="2" id="KW-1185">Reference proteome</keyword>
<reference evidence="1 2" key="1">
    <citation type="submission" date="2016-10" db="EMBL/GenBank/DDBJ databases">
        <authorList>
            <person name="de Groot N.N."/>
        </authorList>
    </citation>
    <scope>NUCLEOTIDE SEQUENCE [LARGE SCALE GENOMIC DNA]</scope>
    <source>
        <strain evidence="1 2">DSM 45610</strain>
    </source>
</reference>
<dbReference type="RefSeq" id="WP_091740145.1">
    <property type="nucleotide sequence ID" value="NZ_FNNQ01000009.1"/>
</dbReference>
<keyword evidence="1" id="KW-0808">Transferase</keyword>
<sequence length="181" mass="21142">MRRVRVVDYDPQWKEGFQEEREQLREAFGPEWVEGHHIGSTSVPGLAAKPILDFLIEVREIERVDSLAGNLKAIGYQGWGEYGIPGRRYFNKGEDERTHHVHVFAQGHPDVHRHLVFRDYLIQHPEVARIYGELKKESAQRFPTDIKSYMDSKDGFIKEIEAKALEWGRISGKGYRKIWNL</sequence>
<gene>
    <name evidence="1" type="ORF">SAMN05444487_10995</name>
</gene>
<dbReference type="STRING" id="1048340.SAMN05444487_10995"/>
<organism evidence="1 2">
    <name type="scientific">Marininema mesophilum</name>
    <dbReference type="NCBI Taxonomy" id="1048340"/>
    <lineage>
        <taxon>Bacteria</taxon>
        <taxon>Bacillati</taxon>
        <taxon>Bacillota</taxon>
        <taxon>Bacilli</taxon>
        <taxon>Bacillales</taxon>
        <taxon>Thermoactinomycetaceae</taxon>
        <taxon>Marininema</taxon>
    </lineage>
</organism>
<evidence type="ECO:0000313" key="2">
    <source>
        <dbReference type="Proteomes" id="UP000198534"/>
    </source>
</evidence>
<dbReference type="PANTHER" id="PTHR34822:SF1">
    <property type="entry name" value="GRPB FAMILY PROTEIN"/>
    <property type="match status" value="1"/>
</dbReference>
<dbReference type="Gene3D" id="3.30.460.10">
    <property type="entry name" value="Beta Polymerase, domain 2"/>
    <property type="match status" value="1"/>
</dbReference>